<organism evidence="1 2">
    <name type="scientific">Postia placenta MAD-698-R-SB12</name>
    <dbReference type="NCBI Taxonomy" id="670580"/>
    <lineage>
        <taxon>Eukaryota</taxon>
        <taxon>Fungi</taxon>
        <taxon>Dikarya</taxon>
        <taxon>Basidiomycota</taxon>
        <taxon>Agaricomycotina</taxon>
        <taxon>Agaricomycetes</taxon>
        <taxon>Polyporales</taxon>
        <taxon>Adustoporiaceae</taxon>
        <taxon>Rhodonia</taxon>
    </lineage>
</organism>
<proteinExistence type="predicted"/>
<reference evidence="1 2" key="1">
    <citation type="submission" date="2017-04" db="EMBL/GenBank/DDBJ databases">
        <title>Genome Sequence of the Model Brown-Rot Fungus Postia placenta SB12.</title>
        <authorList>
            <consortium name="DOE Joint Genome Institute"/>
            <person name="Gaskell J."/>
            <person name="Kersten P."/>
            <person name="Larrondo L.F."/>
            <person name="Canessa P."/>
            <person name="Martinez D."/>
            <person name="Hibbett D."/>
            <person name="Schmoll M."/>
            <person name="Kubicek C.P."/>
            <person name="Martinez A.T."/>
            <person name="Yadav J."/>
            <person name="Master E."/>
            <person name="Magnuson J.K."/>
            <person name="James T."/>
            <person name="Yaver D."/>
            <person name="Berka R."/>
            <person name="Labutti K."/>
            <person name="Lipzen A."/>
            <person name="Aerts A."/>
            <person name="Barry K."/>
            <person name="Henrissat B."/>
            <person name="Blanchette R."/>
            <person name="Grigoriev I."/>
            <person name="Cullen D."/>
        </authorList>
    </citation>
    <scope>NUCLEOTIDE SEQUENCE [LARGE SCALE GENOMIC DNA]</scope>
    <source>
        <strain evidence="1 2">MAD-698-R-SB12</strain>
    </source>
</reference>
<protein>
    <submittedName>
        <fullName evidence="1">Uncharacterized protein</fullName>
    </submittedName>
</protein>
<evidence type="ECO:0000313" key="1">
    <source>
        <dbReference type="EMBL" id="OSX65492.1"/>
    </source>
</evidence>
<sequence length="61" mass="6725">MYGCCSWRVDLIWQKTDAKSKADSGESSAALTMSSHFPVLVIISTIDAVYFDRCTAISFIS</sequence>
<dbReference type="EMBL" id="KZ110593">
    <property type="protein sequence ID" value="OSX65492.1"/>
    <property type="molecule type" value="Genomic_DNA"/>
</dbReference>
<dbReference type="Proteomes" id="UP000194127">
    <property type="component" value="Unassembled WGS sequence"/>
</dbReference>
<dbReference type="GeneID" id="36322441"/>
<evidence type="ECO:0000313" key="2">
    <source>
        <dbReference type="Proteomes" id="UP000194127"/>
    </source>
</evidence>
<name>A0A1X6NAF9_9APHY</name>
<gene>
    <name evidence="1" type="ORF">POSPLADRAFT_1039111</name>
</gene>
<keyword evidence="2" id="KW-1185">Reference proteome</keyword>
<dbReference type="RefSeq" id="XP_024342286.1">
    <property type="nucleotide sequence ID" value="XM_024477491.1"/>
</dbReference>
<dbReference type="AlphaFoldDB" id="A0A1X6NAF9"/>
<accession>A0A1X6NAF9</accession>